<evidence type="ECO:0000313" key="8">
    <source>
        <dbReference type="EMBL" id="KAG0570381.1"/>
    </source>
</evidence>
<proteinExistence type="predicted"/>
<dbReference type="GO" id="GO:0005789">
    <property type="term" value="C:endoplasmic reticulum membrane"/>
    <property type="evidence" value="ECO:0007669"/>
    <property type="project" value="UniProtKB-SubCell"/>
</dbReference>
<keyword evidence="9" id="KW-1185">Reference proteome</keyword>
<dbReference type="Proteomes" id="UP000822688">
    <property type="component" value="Chromosome 6"/>
</dbReference>
<accession>A0A8T0HF28</accession>
<evidence type="ECO:0000256" key="4">
    <source>
        <dbReference type="ARBA" id="ARBA00022989"/>
    </source>
</evidence>
<protein>
    <recommendedName>
        <fullName evidence="10">Seipin</fullName>
    </recommendedName>
</protein>
<dbReference type="GO" id="GO:0140042">
    <property type="term" value="P:lipid droplet formation"/>
    <property type="evidence" value="ECO:0007669"/>
    <property type="project" value="UniProtKB-ARBA"/>
</dbReference>
<feature type="transmembrane region" description="Helical" evidence="7">
    <location>
        <begin position="14"/>
        <end position="34"/>
    </location>
</feature>
<evidence type="ECO:0000256" key="3">
    <source>
        <dbReference type="ARBA" id="ARBA00022824"/>
    </source>
</evidence>
<evidence type="ECO:0000256" key="5">
    <source>
        <dbReference type="ARBA" id="ARBA00023098"/>
    </source>
</evidence>
<keyword evidence="6 7" id="KW-0472">Membrane</keyword>
<feature type="transmembrane region" description="Helical" evidence="7">
    <location>
        <begin position="291"/>
        <end position="315"/>
    </location>
</feature>
<dbReference type="AlphaFoldDB" id="A0A8T0HF28"/>
<dbReference type="PANTHER" id="PTHR21212:SF0">
    <property type="entry name" value="SEIPIN"/>
    <property type="match status" value="1"/>
</dbReference>
<comment type="subcellular location">
    <subcellularLocation>
        <location evidence="1">Endoplasmic reticulum membrane</location>
        <topology evidence="1">Multi-pass membrane protein</topology>
    </subcellularLocation>
</comment>
<dbReference type="GO" id="GO:0006629">
    <property type="term" value="P:lipid metabolic process"/>
    <property type="evidence" value="ECO:0007669"/>
    <property type="project" value="UniProtKB-KW"/>
</dbReference>
<evidence type="ECO:0000256" key="1">
    <source>
        <dbReference type="ARBA" id="ARBA00004477"/>
    </source>
</evidence>
<dbReference type="InterPro" id="IPR009617">
    <property type="entry name" value="Seipin"/>
</dbReference>
<evidence type="ECO:0008006" key="10">
    <source>
        <dbReference type="Google" id="ProtNLM"/>
    </source>
</evidence>
<sequence>MYLLFKGVTYPFKLVLKLILYLVYILKLLVFGIIKPFKMLKNITFLGVSNIRSRILKHSQNGCNINQGYHGCGCATKTYILIVLSSLLLPSLFDLDFYLVNRFIEGQVVIREALNFDYTKDHPTAMVNLLPQQIIGKAKGYFPDREVMATHAFPPSHIYHVIVHLTLPESQYNHEIGMFQVVAETFSTRGHSLNKESRASMLRYHSPPVKYMKSIIMGIPIVLGISQESQTLSIRVMESQNENEHSPTASVRVDIEPKAGHLTGLGVPEIYHGELQVIAHNPYLREVARNWVWSLYVYSGIALFVFEALLVLCCCRRIFPQKVTKNDISEGFLNKERKLTFKGGPKNMQTLKRLHRQYYYYSKSLPLALP</sequence>
<keyword evidence="2 7" id="KW-0812">Transmembrane</keyword>
<dbReference type="EMBL" id="CM026427">
    <property type="protein sequence ID" value="KAG0570381.1"/>
    <property type="molecule type" value="Genomic_DNA"/>
</dbReference>
<name>A0A8T0HF28_CERPU</name>
<dbReference type="CDD" id="cd23995">
    <property type="entry name" value="Seipin_BSCL2_like"/>
    <property type="match status" value="1"/>
</dbReference>
<keyword evidence="5" id="KW-0443">Lipid metabolism</keyword>
<reference evidence="8 9" key="1">
    <citation type="submission" date="2020-06" db="EMBL/GenBank/DDBJ databases">
        <title>WGS assembly of Ceratodon purpureus strain R40.</title>
        <authorList>
            <person name="Carey S.B."/>
            <person name="Jenkins J."/>
            <person name="Shu S."/>
            <person name="Lovell J.T."/>
            <person name="Sreedasyam A."/>
            <person name="Maumus F."/>
            <person name="Tiley G.P."/>
            <person name="Fernandez-Pozo N."/>
            <person name="Barry K."/>
            <person name="Chen C."/>
            <person name="Wang M."/>
            <person name="Lipzen A."/>
            <person name="Daum C."/>
            <person name="Saski C.A."/>
            <person name="Payton A.C."/>
            <person name="Mcbreen J.C."/>
            <person name="Conrad R.E."/>
            <person name="Kollar L.M."/>
            <person name="Olsson S."/>
            <person name="Huttunen S."/>
            <person name="Landis J.B."/>
            <person name="Wickett N.J."/>
            <person name="Johnson M.G."/>
            <person name="Rensing S.A."/>
            <person name="Grimwood J."/>
            <person name="Schmutz J."/>
            <person name="Mcdaniel S.F."/>
        </authorList>
    </citation>
    <scope>NUCLEOTIDE SEQUENCE [LARGE SCALE GENOMIC DNA]</scope>
    <source>
        <strain evidence="8 9">R40</strain>
    </source>
</reference>
<keyword evidence="3" id="KW-0256">Endoplasmic reticulum</keyword>
<gene>
    <name evidence="8" type="ORF">KC19_6G157900</name>
</gene>
<feature type="non-terminal residue" evidence="8">
    <location>
        <position position="370"/>
    </location>
</feature>
<keyword evidence="4 7" id="KW-1133">Transmembrane helix</keyword>
<evidence type="ECO:0000256" key="7">
    <source>
        <dbReference type="SAM" id="Phobius"/>
    </source>
</evidence>
<organism evidence="8 9">
    <name type="scientific">Ceratodon purpureus</name>
    <name type="common">Fire moss</name>
    <name type="synonym">Dicranum purpureum</name>
    <dbReference type="NCBI Taxonomy" id="3225"/>
    <lineage>
        <taxon>Eukaryota</taxon>
        <taxon>Viridiplantae</taxon>
        <taxon>Streptophyta</taxon>
        <taxon>Embryophyta</taxon>
        <taxon>Bryophyta</taxon>
        <taxon>Bryophytina</taxon>
        <taxon>Bryopsida</taxon>
        <taxon>Dicranidae</taxon>
        <taxon>Pseudoditrichales</taxon>
        <taxon>Ditrichaceae</taxon>
        <taxon>Ceratodon</taxon>
    </lineage>
</organism>
<evidence type="ECO:0000256" key="2">
    <source>
        <dbReference type="ARBA" id="ARBA00022692"/>
    </source>
</evidence>
<evidence type="ECO:0000313" key="9">
    <source>
        <dbReference type="Proteomes" id="UP000822688"/>
    </source>
</evidence>
<evidence type="ECO:0000256" key="6">
    <source>
        <dbReference type="ARBA" id="ARBA00023136"/>
    </source>
</evidence>
<comment type="caution">
    <text evidence="8">The sequence shown here is derived from an EMBL/GenBank/DDBJ whole genome shotgun (WGS) entry which is preliminary data.</text>
</comment>
<dbReference type="Pfam" id="PF06775">
    <property type="entry name" value="Seipin"/>
    <property type="match status" value="1"/>
</dbReference>
<dbReference type="PANTHER" id="PTHR21212">
    <property type="entry name" value="BERNARDINELLI-SEIP CONGENITAL LIPODYSTROPHY 2 HOMOLOG BSCL2 PROTEIN"/>
    <property type="match status" value="1"/>
</dbReference>